<evidence type="ECO:0000313" key="3">
    <source>
        <dbReference type="Proteomes" id="UP000243719"/>
    </source>
</evidence>
<dbReference type="PANTHER" id="PTHR37832:SF1">
    <property type="entry name" value="STRESS-RESPONSE A_B BARREL DOMAIN-CONTAINING PROTEIN"/>
    <property type="match status" value="1"/>
</dbReference>
<dbReference type="InterPro" id="IPR011008">
    <property type="entry name" value="Dimeric_a/b-barrel"/>
</dbReference>
<dbReference type="AlphaFoldDB" id="A0A1H2PVT5"/>
<reference evidence="3" key="1">
    <citation type="submission" date="2016-09" db="EMBL/GenBank/DDBJ databases">
        <authorList>
            <person name="Varghese N."/>
            <person name="Submissions S."/>
        </authorList>
    </citation>
    <scope>NUCLEOTIDE SEQUENCE [LARGE SCALE GENOMIC DNA]</scope>
    <source>
        <strain evidence="3">JS23</strain>
    </source>
</reference>
<dbReference type="EMBL" id="FNLO01000017">
    <property type="protein sequence ID" value="SDV51459.1"/>
    <property type="molecule type" value="Genomic_DNA"/>
</dbReference>
<dbReference type="PANTHER" id="PTHR37832">
    <property type="entry name" value="BLL2683 PROTEIN"/>
    <property type="match status" value="1"/>
</dbReference>
<dbReference type="Gene3D" id="3.30.70.100">
    <property type="match status" value="1"/>
</dbReference>
<dbReference type="Pfam" id="PF07876">
    <property type="entry name" value="Dabb"/>
    <property type="match status" value="1"/>
</dbReference>
<dbReference type="SUPFAM" id="SSF54909">
    <property type="entry name" value="Dimeric alpha+beta barrel"/>
    <property type="match status" value="1"/>
</dbReference>
<evidence type="ECO:0000259" key="1">
    <source>
        <dbReference type="PROSITE" id="PS51502"/>
    </source>
</evidence>
<protein>
    <submittedName>
        <fullName evidence="2">Stress responsive A/B Barrel Domain</fullName>
    </submittedName>
</protein>
<dbReference type="STRING" id="1770053.SAMN05216551_11762"/>
<dbReference type="SMART" id="SM00886">
    <property type="entry name" value="Dabb"/>
    <property type="match status" value="1"/>
</dbReference>
<dbReference type="PROSITE" id="PS51502">
    <property type="entry name" value="S_R_A_B_BARREL"/>
    <property type="match status" value="1"/>
</dbReference>
<organism evidence="2 3">
    <name type="scientific">Chitinasiproducens palmae</name>
    <dbReference type="NCBI Taxonomy" id="1770053"/>
    <lineage>
        <taxon>Bacteria</taxon>
        <taxon>Pseudomonadati</taxon>
        <taxon>Pseudomonadota</taxon>
        <taxon>Betaproteobacteria</taxon>
        <taxon>Burkholderiales</taxon>
        <taxon>Burkholderiaceae</taxon>
        <taxon>Chitinasiproducens</taxon>
    </lineage>
</organism>
<evidence type="ECO:0000313" key="2">
    <source>
        <dbReference type="EMBL" id="SDV51459.1"/>
    </source>
</evidence>
<dbReference type="Proteomes" id="UP000243719">
    <property type="component" value="Unassembled WGS sequence"/>
</dbReference>
<feature type="domain" description="Stress-response A/B barrel" evidence="1">
    <location>
        <begin position="2"/>
        <end position="97"/>
    </location>
</feature>
<keyword evidence="3" id="KW-1185">Reference proteome</keyword>
<dbReference type="InterPro" id="IPR013097">
    <property type="entry name" value="Dabb"/>
</dbReference>
<dbReference type="OrthoDB" id="9808130at2"/>
<dbReference type="RefSeq" id="WP_091913124.1">
    <property type="nucleotide sequence ID" value="NZ_FNLO01000017.1"/>
</dbReference>
<gene>
    <name evidence="2" type="ORF">SAMN05216551_11762</name>
</gene>
<name>A0A1H2PVT5_9BURK</name>
<accession>A0A1H2PVT5</accession>
<proteinExistence type="predicted"/>
<sequence length="99" mass="10616">MIRHIVMWRLQEQTGAGGKPAKIAEICAALRTCAGLPGVVGFEVATATDGLASNFDIVLDSRFADEAALDAYQNHPTHQAILPMIRAAVAERACVDYAY</sequence>